<dbReference type="GO" id="GO:0045944">
    <property type="term" value="P:positive regulation of transcription by RNA polymerase II"/>
    <property type="evidence" value="ECO:0007669"/>
    <property type="project" value="UniProtKB-ARBA"/>
</dbReference>
<evidence type="ECO:0000256" key="7">
    <source>
        <dbReference type="ARBA" id="ARBA00023015"/>
    </source>
</evidence>
<evidence type="ECO:0000313" key="14">
    <source>
        <dbReference type="EnsemblMetazoa" id="PHUM133020-PA"/>
    </source>
</evidence>
<feature type="domain" description="C2H2-type" evidence="12">
    <location>
        <begin position="709"/>
        <end position="737"/>
    </location>
</feature>
<evidence type="ECO:0000256" key="6">
    <source>
        <dbReference type="ARBA" id="ARBA00022833"/>
    </source>
</evidence>
<accession>E0VEH4</accession>
<feature type="domain" description="C2H2-type" evidence="12">
    <location>
        <begin position="738"/>
        <end position="765"/>
    </location>
</feature>
<keyword evidence="6" id="KW-0862">Zinc</keyword>
<dbReference type="FunFam" id="3.30.160.60:FF:001370">
    <property type="entry name" value="Zinc finger protein"/>
    <property type="match status" value="1"/>
</dbReference>
<evidence type="ECO:0000256" key="8">
    <source>
        <dbReference type="ARBA" id="ARBA00023125"/>
    </source>
</evidence>
<dbReference type="FunFam" id="3.30.160.60:FF:000446">
    <property type="entry name" value="Zinc finger protein"/>
    <property type="match status" value="1"/>
</dbReference>
<proteinExistence type="inferred from homology"/>
<reference evidence="13" key="2">
    <citation type="submission" date="2007-04" db="EMBL/GenBank/DDBJ databases">
        <title>The genome of the human body louse.</title>
        <authorList>
            <consortium name="The Human Body Louse Genome Consortium"/>
            <person name="Kirkness E."/>
            <person name="Walenz B."/>
            <person name="Hass B."/>
            <person name="Bruggner R."/>
            <person name="Strausberg R."/>
        </authorList>
    </citation>
    <scope>NUCLEOTIDE SEQUENCE</scope>
    <source>
        <strain evidence="13">USDA</strain>
    </source>
</reference>
<evidence type="ECO:0000256" key="9">
    <source>
        <dbReference type="ARBA" id="ARBA00023163"/>
    </source>
</evidence>
<evidence type="ECO:0000256" key="11">
    <source>
        <dbReference type="PROSITE-ProRule" id="PRU00042"/>
    </source>
</evidence>
<name>E0VEH4_PEDHC</name>
<dbReference type="InterPro" id="IPR036236">
    <property type="entry name" value="Znf_C2H2_sf"/>
</dbReference>
<evidence type="ECO:0000256" key="4">
    <source>
        <dbReference type="ARBA" id="ARBA00022737"/>
    </source>
</evidence>
<dbReference type="KEGG" id="phu:Phum_PHUM133020"/>
<dbReference type="PROSITE" id="PS50157">
    <property type="entry name" value="ZINC_FINGER_C2H2_2"/>
    <property type="match status" value="3"/>
</dbReference>
<dbReference type="OrthoDB" id="5876240at2759"/>
<dbReference type="HOGENOM" id="CLU_312925_0_0_1"/>
<evidence type="ECO:0000259" key="12">
    <source>
        <dbReference type="PROSITE" id="PS50157"/>
    </source>
</evidence>
<dbReference type="GO" id="GO:0000981">
    <property type="term" value="F:DNA-binding transcription factor activity, RNA polymerase II-specific"/>
    <property type="evidence" value="ECO:0007669"/>
    <property type="project" value="TreeGrafter"/>
</dbReference>
<reference evidence="13" key="1">
    <citation type="submission" date="2007-04" db="EMBL/GenBank/DDBJ databases">
        <title>Annotation of Pediculus humanus corporis strain USDA.</title>
        <authorList>
            <person name="Kirkness E."/>
            <person name="Hannick L."/>
            <person name="Hass B."/>
            <person name="Bruggner R."/>
            <person name="Lawson D."/>
            <person name="Bidwell S."/>
            <person name="Joardar V."/>
            <person name="Caler E."/>
            <person name="Walenz B."/>
            <person name="Inman J."/>
            <person name="Schobel S."/>
            <person name="Galinsky K."/>
            <person name="Amedeo P."/>
            <person name="Strausberg R."/>
        </authorList>
    </citation>
    <scope>NUCLEOTIDE SEQUENCE</scope>
    <source>
        <strain evidence="13">USDA</strain>
    </source>
</reference>
<dbReference type="RefSeq" id="XP_002424518.1">
    <property type="nucleotide sequence ID" value="XM_002424473.1"/>
</dbReference>
<keyword evidence="5 11" id="KW-0863">Zinc-finger</keyword>
<dbReference type="VEuPathDB" id="VectorBase:PHUM133020"/>
<dbReference type="AlphaFoldDB" id="E0VEH4"/>
<evidence type="ECO:0000256" key="3">
    <source>
        <dbReference type="ARBA" id="ARBA00022723"/>
    </source>
</evidence>
<organism>
    <name type="scientific">Pediculus humanus subsp. corporis</name>
    <name type="common">Body louse</name>
    <dbReference type="NCBI Taxonomy" id="121224"/>
    <lineage>
        <taxon>Eukaryota</taxon>
        <taxon>Metazoa</taxon>
        <taxon>Ecdysozoa</taxon>
        <taxon>Arthropoda</taxon>
        <taxon>Hexapoda</taxon>
        <taxon>Insecta</taxon>
        <taxon>Pterygota</taxon>
        <taxon>Neoptera</taxon>
        <taxon>Paraneoptera</taxon>
        <taxon>Psocodea</taxon>
        <taxon>Troctomorpha</taxon>
        <taxon>Phthiraptera</taxon>
        <taxon>Anoplura</taxon>
        <taxon>Pediculidae</taxon>
        <taxon>Pediculus</taxon>
    </lineage>
</organism>
<dbReference type="GO" id="GO:0005634">
    <property type="term" value="C:nucleus"/>
    <property type="evidence" value="ECO:0007669"/>
    <property type="project" value="UniProtKB-SubCell"/>
</dbReference>
<evidence type="ECO:0000313" key="13">
    <source>
        <dbReference type="EMBL" id="EEB11780.1"/>
    </source>
</evidence>
<comment type="subcellular location">
    <subcellularLocation>
        <location evidence="1">Nucleus</location>
    </subcellularLocation>
</comment>
<reference evidence="14" key="3">
    <citation type="submission" date="2020-05" db="UniProtKB">
        <authorList>
            <consortium name="EnsemblMetazoa"/>
        </authorList>
    </citation>
    <scope>IDENTIFICATION</scope>
    <source>
        <strain evidence="14">USDA</strain>
    </source>
</reference>
<keyword evidence="8" id="KW-0238">DNA-binding</keyword>
<dbReference type="GO" id="GO:0008270">
    <property type="term" value="F:zinc ion binding"/>
    <property type="evidence" value="ECO:0007669"/>
    <property type="project" value="UniProtKB-KW"/>
</dbReference>
<evidence type="ECO:0000256" key="1">
    <source>
        <dbReference type="ARBA" id="ARBA00004123"/>
    </source>
</evidence>
<sequence>MPIILDQPESDSHTSTSRNLNMLDLVNKPSDYNNTIEQNFSEGIHLDIRDLDEENKLHKSENIDGEFKKDWNLQKYVPDDMFENDKIDNFSCSAFKGKKNDLNKYDYKKIKKKDKTNYKNCVNMSTVNFSNNDLNTSEVFLNKQCKEKNGDGKNKKYSNKSSKEKAYLIKKNYKPIAPYPSSNDQKLSVIPTPVPKLINPQVNPILIVKIDDQQQQGLNDEKQKMQDYLDYSDKRIQDPDYVQSYSYETTIDNDYDLKNMKNFMSKTKCYKCYNCSFITLSKDFLNYHFQKKQKCYSNNEVFHCPGCKNIFFSLTPLRVHLVHDHKMLSKEVKTILQSVQEVRFEVEGEKSSCIFQSNEFNTMKENLFNSNSIPDLDMPINVENRSEIEKTFNAIPPDKHVPDGREIERCVNGKRQTMLESYLDDINNKAPVSEQLPSIQPPPAHSASNPLLDQSHLMIEHQNHGYIGMANVFDSRENGAYKANESHHYEDNENIILSNDNYLQSHIQDIPVINLDENNLEKSSSGILSHDINIEDFSTYHENEPPPPQLDPGQNQCVLPPNTEDQEEKKKLKKLGVGYRCDINGCKVRLQSEKNIQYHRRCHEGTLYNCPECCKDCSTWVSLSSHLWQAHKIDMELYKCDQCPYKTPSYSRLTNIHRGIHGKARPFLCDICGKGFKTVKQMRNHKVILFSLAFERNIHKAKMVRMSVCHCEICGRTVADKRQLELHINNTHKKKKPYLCYMCGYASAVKHSLVVHMRRHTGEKPYQCEKCEYKTADHNALRRHKMKHSGVRSYKCNHCTYTCIQASTYKVHIKTKHPGLEADVIFSCSQCNFQTLNRGSYLSHTSEHENFNGQEMRKSARCMNSRQEVQTNMDYYNNENNRLDLVGPIISERVVETIVDLSGAHTLLEQGDYYNVERLAGDLDESQELKFKTSEIT</sequence>
<evidence type="ECO:0000313" key="15">
    <source>
        <dbReference type="Proteomes" id="UP000009046"/>
    </source>
</evidence>
<dbReference type="Proteomes" id="UP000009046">
    <property type="component" value="Unassembled WGS sequence"/>
</dbReference>
<dbReference type="EnsemblMetazoa" id="PHUM133020-RA">
    <property type="protein sequence ID" value="PHUM133020-PA"/>
    <property type="gene ID" value="PHUM133020"/>
</dbReference>
<comment type="similarity">
    <text evidence="2">Belongs to the krueppel C2H2-type zinc-finger protein family.</text>
</comment>
<keyword evidence="3" id="KW-0479">Metal-binding</keyword>
<dbReference type="EMBL" id="AAZO01001542">
    <property type="status" value="NOT_ANNOTATED_CDS"/>
    <property type="molecule type" value="Genomic_DNA"/>
</dbReference>
<keyword evidence="7" id="KW-0805">Transcription regulation</keyword>
<dbReference type="GeneID" id="8234194"/>
<dbReference type="Gene3D" id="3.30.160.60">
    <property type="entry name" value="Classic Zinc Finger"/>
    <property type="match status" value="4"/>
</dbReference>
<keyword evidence="4" id="KW-0677">Repeat</keyword>
<evidence type="ECO:0000256" key="10">
    <source>
        <dbReference type="ARBA" id="ARBA00023242"/>
    </source>
</evidence>
<dbReference type="PANTHER" id="PTHR19818:SF139">
    <property type="entry name" value="PAIR-RULE PROTEIN ODD-PAIRED"/>
    <property type="match status" value="1"/>
</dbReference>
<keyword evidence="9" id="KW-0804">Transcription</keyword>
<protein>
    <submittedName>
        <fullName evidence="13 14">Zinc finger protein, putative</fullName>
    </submittedName>
</protein>
<dbReference type="eggNOG" id="KOG1721">
    <property type="taxonomic scope" value="Eukaryota"/>
</dbReference>
<keyword evidence="15" id="KW-1185">Reference proteome</keyword>
<keyword evidence="10" id="KW-0539">Nucleus</keyword>
<evidence type="ECO:0000256" key="2">
    <source>
        <dbReference type="ARBA" id="ARBA00006991"/>
    </source>
</evidence>
<dbReference type="SUPFAM" id="SSF57667">
    <property type="entry name" value="beta-beta-alpha zinc fingers"/>
    <property type="match status" value="4"/>
</dbReference>
<dbReference type="CTD" id="8234194"/>
<dbReference type="SMART" id="SM00355">
    <property type="entry name" value="ZnF_C2H2"/>
    <property type="match status" value="11"/>
</dbReference>
<dbReference type="GO" id="GO:0000978">
    <property type="term" value="F:RNA polymerase II cis-regulatory region sequence-specific DNA binding"/>
    <property type="evidence" value="ECO:0007669"/>
    <property type="project" value="TreeGrafter"/>
</dbReference>
<dbReference type="EMBL" id="DS235090">
    <property type="protein sequence ID" value="EEB11780.1"/>
    <property type="molecule type" value="Genomic_DNA"/>
</dbReference>
<dbReference type="InParanoid" id="E0VEH4"/>
<dbReference type="FunCoup" id="E0VEH4">
    <property type="interactions" value="324"/>
</dbReference>
<feature type="domain" description="C2H2-type" evidence="12">
    <location>
        <begin position="766"/>
        <end position="793"/>
    </location>
</feature>
<dbReference type="PANTHER" id="PTHR19818">
    <property type="entry name" value="ZINC FINGER PROTEIN ZIC AND GLI"/>
    <property type="match status" value="1"/>
</dbReference>
<evidence type="ECO:0000256" key="5">
    <source>
        <dbReference type="ARBA" id="ARBA00022771"/>
    </source>
</evidence>
<dbReference type="InterPro" id="IPR050329">
    <property type="entry name" value="GLI_C2H2-zinc-finger"/>
</dbReference>
<gene>
    <name evidence="14" type="primary">8234194</name>
    <name evidence="13" type="ORF">Phum_PHUM133020</name>
</gene>
<dbReference type="PROSITE" id="PS00028">
    <property type="entry name" value="ZINC_FINGER_C2H2_1"/>
    <property type="match status" value="5"/>
</dbReference>
<dbReference type="InterPro" id="IPR013087">
    <property type="entry name" value="Znf_C2H2_type"/>
</dbReference>